<protein>
    <recommendedName>
        <fullName evidence="1">Inverse autotransporter beta-domain domain-containing protein</fullName>
    </recommendedName>
</protein>
<dbReference type="Proteomes" id="UP000032803">
    <property type="component" value="Chromosome I"/>
</dbReference>
<feature type="domain" description="Inverse autotransporter beta-domain" evidence="1">
    <location>
        <begin position="75"/>
        <end position="209"/>
    </location>
</feature>
<dbReference type="PATRIC" id="fig|449.7.peg.1992"/>
<dbReference type="Gene3D" id="2.40.160.160">
    <property type="entry name" value="Inverse autotransporter, beta-domain"/>
    <property type="match status" value="1"/>
</dbReference>
<dbReference type="AlphaFoldDB" id="A0A0A8UVA0"/>
<evidence type="ECO:0000313" key="2">
    <source>
        <dbReference type="EMBL" id="CEK10689.1"/>
    </source>
</evidence>
<dbReference type="HOGENOM" id="CLU_017159_0_0_6"/>
<keyword evidence="3" id="KW-1185">Reference proteome</keyword>
<gene>
    <name evidence="2" type="ORF">LHA_1649</name>
</gene>
<organism evidence="2 3">
    <name type="scientific">Legionella hackeliae</name>
    <dbReference type="NCBI Taxonomy" id="449"/>
    <lineage>
        <taxon>Bacteria</taxon>
        <taxon>Pseudomonadati</taxon>
        <taxon>Pseudomonadota</taxon>
        <taxon>Gammaproteobacteria</taxon>
        <taxon>Legionellales</taxon>
        <taxon>Legionellaceae</taxon>
        <taxon>Legionella</taxon>
    </lineage>
</organism>
<reference evidence="3" key="1">
    <citation type="submission" date="2014-09" db="EMBL/GenBank/DDBJ databases">
        <authorList>
            <person name="Gomez-Valero L."/>
        </authorList>
    </citation>
    <scope>NUCLEOTIDE SEQUENCE [LARGE SCALE GENOMIC DNA]</scope>
    <source>
        <strain evidence="3">ATCC35250</strain>
    </source>
</reference>
<name>A0A0A8UVA0_LEGHA</name>
<dbReference type="Pfam" id="PF11924">
    <property type="entry name" value="IAT_beta"/>
    <property type="match status" value="1"/>
</dbReference>
<evidence type="ECO:0000259" key="1">
    <source>
        <dbReference type="Pfam" id="PF11924"/>
    </source>
</evidence>
<dbReference type="KEGG" id="lha:LHA_1649"/>
<sequence>MPSLGPRLSLLSFSLITIYSSSIYAEFKPGALPLMPRVFGEGYFGNRALGVIDGMLPVFGSQDGIFYVDGLGKGGSDDGYLWSAGGGFRGIQNNSFLWGAYAFGDYNRTSRGQHFTVVNPGVEAMTNYWDVHVNGYFPTSKQKSEGLFLGTQLGTTQYISFTGHSQFDSIVNVVEEVGNGVDGEVGLTLPQLRYLRLFGGGYHFAPQHVSDINGVVGGVEVPINNNLTVSVRDSYDRVQKNTALFTVRFTLGGINKGEQPNIHDRLLDPIPRHLGTWDTGSGIPSQQAYINTGVRVLTRDNIWFFSGSGASFAAASGFGNCTFENPCLSSSFNQATLDSINTISPNANLYLGPGNYNNLGGASFVHSNAMATSLLTINGQSLYGRNIDFTASQPQILQGSLLITGGGTDAQGRPLTETIDSLILTNQNGFHPAGLVISGSRVNITNTTVGFDTNRRGYRTAVSIEGASDISIANSVLIGFADANDGSDARATGVSIENSFNINLLNNTILVDATQRTSNSVEARGILVDRGTKVTIQNRQLDVQAHNVGEGNGTSTLAQGVVVVNSKSGDFFNNPTITKSLESPITDQVVGALRALHSLLREPNDVTLNPSRTAAFSVKAENTGGSINTVQAQGINMDNSRVFVRYGNSTGAVPQDIISVNAENNGGTGNKVIAQGMFLNNTLVVSDGAFLNVTGLDNQGSNGSVTSSGYQAQGTAVFSSIVNTGGGFNVVEANSSNSNASLDAVGILLQPITSRTVLFLNTGLFRVTENGVPVTPVISNNG</sequence>
<dbReference type="EMBL" id="LN681225">
    <property type="protein sequence ID" value="CEK10689.1"/>
    <property type="molecule type" value="Genomic_DNA"/>
</dbReference>
<evidence type="ECO:0000313" key="3">
    <source>
        <dbReference type="Proteomes" id="UP000032803"/>
    </source>
</evidence>
<accession>A0A0A8UVA0</accession>
<dbReference type="RefSeq" id="WP_045106023.1">
    <property type="nucleotide sequence ID" value="NZ_LN681225.1"/>
</dbReference>
<dbReference type="InterPro" id="IPR038177">
    <property type="entry name" value="IAT_beta_sf"/>
</dbReference>
<dbReference type="InterPro" id="IPR024519">
    <property type="entry name" value="IAT_beta"/>
</dbReference>
<proteinExistence type="predicted"/>
<dbReference type="STRING" id="449.LHA_1649"/>
<dbReference type="OrthoDB" id="5647610at2"/>